<feature type="signal peptide" evidence="1">
    <location>
        <begin position="1"/>
        <end position="22"/>
    </location>
</feature>
<keyword evidence="1" id="KW-0732">Signal</keyword>
<accession>A0A3G8WE41</accession>
<reference evidence="3" key="1">
    <citation type="submission" date="2018-11" db="EMBL/GenBank/DDBJ databases">
        <title>Proposal to divide the Flavobacteriaceae and reorganize its genera based on Amino Acid Identity values calculated from whole genome sequences.</title>
        <authorList>
            <person name="Nicholson A.C."/>
            <person name="Gulvik C.A."/>
            <person name="Whitney A.M."/>
            <person name="Humrighouse B.W."/>
            <person name="Bell M."/>
            <person name="Holmes B."/>
            <person name="Steigerwalt A.B."/>
            <person name="Villarma A."/>
            <person name="Sheth M."/>
            <person name="Batra D."/>
            <person name="Pryor J."/>
            <person name="Bernardet J.-F."/>
            <person name="Hugo C."/>
            <person name="Kampfer P."/>
            <person name="Newman J.D."/>
            <person name="McQuiston J.R."/>
        </authorList>
    </citation>
    <scope>NUCLEOTIDE SEQUENCE [LARGE SCALE GENOMIC DNA]</scope>
    <source>
        <strain evidence="3">H4753</strain>
    </source>
</reference>
<protein>
    <submittedName>
        <fullName evidence="2">Uncharacterized protein</fullName>
    </submittedName>
</protein>
<evidence type="ECO:0000313" key="3">
    <source>
        <dbReference type="Proteomes" id="UP000282297"/>
    </source>
</evidence>
<dbReference type="EMBL" id="CP034171">
    <property type="protein sequence ID" value="AZI19382.1"/>
    <property type="molecule type" value="Genomic_DNA"/>
</dbReference>
<dbReference type="Proteomes" id="UP000282297">
    <property type="component" value="Chromosome"/>
</dbReference>
<evidence type="ECO:0000256" key="1">
    <source>
        <dbReference type="SAM" id="SignalP"/>
    </source>
</evidence>
<evidence type="ECO:0000313" key="2">
    <source>
        <dbReference type="EMBL" id="AZI19382.1"/>
    </source>
</evidence>
<dbReference type="RefSeq" id="WP_090970832.1">
    <property type="nucleotide sequence ID" value="NZ_CP034171.1"/>
</dbReference>
<gene>
    <name evidence="2" type="ORF">EIH08_00375</name>
</gene>
<proteinExistence type="predicted"/>
<dbReference type="AlphaFoldDB" id="A0A3G8WE41"/>
<feature type="chain" id="PRO_5017956007" evidence="1">
    <location>
        <begin position="23"/>
        <end position="103"/>
    </location>
</feature>
<sequence>MKYLSFILALMVLVLSTAPCFMEDKCLDLAQQTTDSQEQDNDDCGMDCCSPFSKCNTCTGFVITSFYFSIANSFQLPEKKLGVITTSPISDFPYSIWHPPQIA</sequence>
<name>A0A3G8WE41_9FLAO</name>
<organism evidence="2 3">
    <name type="scientific">Chryseobacterium taklimakanense</name>
    <dbReference type="NCBI Taxonomy" id="536441"/>
    <lineage>
        <taxon>Bacteria</taxon>
        <taxon>Pseudomonadati</taxon>
        <taxon>Bacteroidota</taxon>
        <taxon>Flavobacteriia</taxon>
        <taxon>Flavobacteriales</taxon>
        <taxon>Weeksellaceae</taxon>
        <taxon>Chryseobacterium group</taxon>
        <taxon>Chryseobacterium</taxon>
    </lineage>
</organism>